<comment type="caution">
    <text evidence="2">The sequence shown here is derived from an EMBL/GenBank/DDBJ whole genome shotgun (WGS) entry which is preliminary data.</text>
</comment>
<organism evidence="2 3">
    <name type="scientific">candidate division TA06 bacterium</name>
    <dbReference type="NCBI Taxonomy" id="2250710"/>
    <lineage>
        <taxon>Bacteria</taxon>
        <taxon>Bacteria division TA06</taxon>
    </lineage>
</organism>
<name>A0A523UML6_UNCT6</name>
<evidence type="ECO:0000256" key="1">
    <source>
        <dbReference type="SAM" id="MobiDB-lite"/>
    </source>
</evidence>
<dbReference type="EMBL" id="SOJN01000148">
    <property type="protein sequence ID" value="TET43738.1"/>
    <property type="molecule type" value="Genomic_DNA"/>
</dbReference>
<dbReference type="Proteomes" id="UP000315525">
    <property type="component" value="Unassembled WGS sequence"/>
</dbReference>
<feature type="region of interest" description="Disordered" evidence="1">
    <location>
        <begin position="146"/>
        <end position="169"/>
    </location>
</feature>
<dbReference type="SUPFAM" id="SSF54593">
    <property type="entry name" value="Glyoxalase/Bleomycin resistance protein/Dihydroxybiphenyl dioxygenase"/>
    <property type="match status" value="1"/>
</dbReference>
<reference evidence="2 3" key="1">
    <citation type="submission" date="2019-03" db="EMBL/GenBank/DDBJ databases">
        <title>Metabolic potential of uncultured bacteria and archaea associated with petroleum seepage in deep-sea sediments.</title>
        <authorList>
            <person name="Dong X."/>
            <person name="Hubert C."/>
        </authorList>
    </citation>
    <scope>NUCLEOTIDE SEQUENCE [LARGE SCALE GENOMIC DNA]</scope>
    <source>
        <strain evidence="2">E44_bin18</strain>
    </source>
</reference>
<gene>
    <name evidence="2" type="ORF">E3J62_12360</name>
</gene>
<sequence>MENAEEKKATRKPDINIRFIFNMCNDVQSMRHFYTDLIGLKQGSFRNEKKWGWLVYKSEGFEMMFFRADKKLPVLEEWTVQPGYEGGTLEMTSWGIHIPEEMFAGVVDRLNSADVRTFKDKPEWRQDSYWGFSVMDPMGNTVELYTQPKEKPASTEWPGTQPSPTAAGK</sequence>
<accession>A0A523UML6</accession>
<feature type="compositionally biased region" description="Polar residues" evidence="1">
    <location>
        <begin position="157"/>
        <end position="169"/>
    </location>
</feature>
<evidence type="ECO:0000313" key="3">
    <source>
        <dbReference type="Proteomes" id="UP000315525"/>
    </source>
</evidence>
<dbReference type="InterPro" id="IPR029068">
    <property type="entry name" value="Glyas_Bleomycin-R_OHBP_Dase"/>
</dbReference>
<protein>
    <submittedName>
        <fullName evidence="2">VOC family protein</fullName>
    </submittedName>
</protein>
<evidence type="ECO:0000313" key="2">
    <source>
        <dbReference type="EMBL" id="TET43738.1"/>
    </source>
</evidence>
<dbReference type="AlphaFoldDB" id="A0A523UML6"/>
<dbReference type="Gene3D" id="3.10.180.10">
    <property type="entry name" value="2,3-Dihydroxybiphenyl 1,2-Dioxygenase, domain 1"/>
    <property type="match status" value="1"/>
</dbReference>
<proteinExistence type="predicted"/>